<dbReference type="PANTHER" id="PTHR11709:SF504">
    <property type="entry name" value="PLASTOCYANIN-LIKE DOMAIN-CONTAINING PROTEIN"/>
    <property type="match status" value="1"/>
</dbReference>
<dbReference type="InterPro" id="IPR011706">
    <property type="entry name" value="Cu-oxidase_C"/>
</dbReference>
<accession>A0ABZ1W4G0</accession>
<dbReference type="PANTHER" id="PTHR11709">
    <property type="entry name" value="MULTI-COPPER OXIDASE"/>
    <property type="match status" value="1"/>
</dbReference>
<dbReference type="EMBL" id="CP108482">
    <property type="protein sequence ID" value="WUS55717.1"/>
    <property type="molecule type" value="Genomic_DNA"/>
</dbReference>
<sequence>MREENREPGRRSMIRGLVGGGTVAALAGPAALLPPTVARADAPAAPGGDPFALPKFEPSGRVKEFWIQAESFEHNAVPNGTDAMMGRPFTAEQTTFWALGYRAYTPDWESPLDQDLGPNGIGANSGIPGPVLRAEAGDLIRVHFRNNDEHYRWPHSMHPHGVMYDRDNDGGWLADDEKRPGSAVPYGESYTYTWYCHPSSVGTWPYHDHSLPQTPPGADPTAGAAADAAHRARGARPQAGRTVPEQEGGAAHGESAHGDSVQGGSVQGGSVQGAAAGHGDTAGRQDRPRHPGGGHDGDQDGTQHPGHEGGPEGGQDGGQQEGGGGSQDGGAADDAQHPGHGGQDGGTDDAQHPGHPGGQDDGHGTGQDDGTAGGQDDGHGSMVMEIGAELGLFGILVVTDQQTPAVDREFVIFLHDLNRRSARSLGQGLNMFNGRAFVDNTPTCTAKVGDRVRWRIACLGEEFHVFHIHGHRWRSRQGYQGWVDSQIIGPSTTLTIEYTEDNPGDWIYHCHVTHHMTGGMVGRYLVTP</sequence>
<protein>
    <submittedName>
        <fullName evidence="6">Multicopper oxidase domain-containing protein</fullName>
    </submittedName>
</protein>
<dbReference type="RefSeq" id="WP_329499655.1">
    <property type="nucleotide sequence ID" value="NZ_CP108460.1"/>
</dbReference>
<dbReference type="InterPro" id="IPR033138">
    <property type="entry name" value="Cu_oxidase_CS"/>
</dbReference>
<keyword evidence="1" id="KW-0479">Metal-binding</keyword>
<reference evidence="6 7" key="1">
    <citation type="submission" date="2022-10" db="EMBL/GenBank/DDBJ databases">
        <title>The complete genomes of actinobacterial strains from the NBC collection.</title>
        <authorList>
            <person name="Joergensen T.S."/>
            <person name="Alvarez Arevalo M."/>
            <person name="Sterndorff E.B."/>
            <person name="Faurdal D."/>
            <person name="Vuksanovic O."/>
            <person name="Mourched A.-S."/>
            <person name="Charusanti P."/>
            <person name="Shaw S."/>
            <person name="Blin K."/>
            <person name="Weber T."/>
        </authorList>
    </citation>
    <scope>NUCLEOTIDE SEQUENCE [LARGE SCALE GENOMIC DNA]</scope>
    <source>
        <strain evidence="6 7">NBC_01247</strain>
    </source>
</reference>
<dbReference type="Pfam" id="PF07731">
    <property type="entry name" value="Cu-oxidase_2"/>
    <property type="match status" value="1"/>
</dbReference>
<evidence type="ECO:0000259" key="5">
    <source>
        <dbReference type="Pfam" id="PF07732"/>
    </source>
</evidence>
<dbReference type="Proteomes" id="UP001432014">
    <property type="component" value="Chromosome"/>
</dbReference>
<evidence type="ECO:0000313" key="6">
    <source>
        <dbReference type="EMBL" id="WUS55717.1"/>
    </source>
</evidence>
<dbReference type="SUPFAM" id="SSF49503">
    <property type="entry name" value="Cupredoxins"/>
    <property type="match status" value="2"/>
</dbReference>
<feature type="compositionally biased region" description="Gly residues" evidence="3">
    <location>
        <begin position="364"/>
        <end position="375"/>
    </location>
</feature>
<feature type="domain" description="Plastocyanin-like" evidence="5">
    <location>
        <begin position="120"/>
        <end position="213"/>
    </location>
</feature>
<evidence type="ECO:0000259" key="4">
    <source>
        <dbReference type="Pfam" id="PF07731"/>
    </source>
</evidence>
<dbReference type="PROSITE" id="PS00080">
    <property type="entry name" value="MULTICOPPER_OXIDASE2"/>
    <property type="match status" value="1"/>
</dbReference>
<keyword evidence="2" id="KW-0560">Oxidoreductase</keyword>
<organism evidence="6 7">
    <name type="scientific">Kitasatospora herbaricolor</name>
    <dbReference type="NCBI Taxonomy" id="68217"/>
    <lineage>
        <taxon>Bacteria</taxon>
        <taxon>Bacillati</taxon>
        <taxon>Actinomycetota</taxon>
        <taxon>Actinomycetes</taxon>
        <taxon>Kitasatosporales</taxon>
        <taxon>Streptomycetaceae</taxon>
        <taxon>Kitasatospora</taxon>
    </lineage>
</organism>
<name>A0ABZ1W4G0_9ACTN</name>
<evidence type="ECO:0000256" key="1">
    <source>
        <dbReference type="ARBA" id="ARBA00022723"/>
    </source>
</evidence>
<evidence type="ECO:0000256" key="2">
    <source>
        <dbReference type="ARBA" id="ARBA00023002"/>
    </source>
</evidence>
<feature type="domain" description="Plastocyanin-like" evidence="4">
    <location>
        <begin position="430"/>
        <end position="527"/>
    </location>
</feature>
<dbReference type="InterPro" id="IPR045087">
    <property type="entry name" value="Cu-oxidase_fam"/>
</dbReference>
<dbReference type="InterPro" id="IPR006311">
    <property type="entry name" value="TAT_signal"/>
</dbReference>
<dbReference type="Pfam" id="PF07732">
    <property type="entry name" value="Cu-oxidase_3"/>
    <property type="match status" value="1"/>
</dbReference>
<feature type="compositionally biased region" description="Basic and acidic residues" evidence="3">
    <location>
        <begin position="281"/>
        <end position="298"/>
    </location>
</feature>
<evidence type="ECO:0000256" key="3">
    <source>
        <dbReference type="SAM" id="MobiDB-lite"/>
    </source>
</evidence>
<keyword evidence="7" id="KW-1185">Reference proteome</keyword>
<dbReference type="InterPro" id="IPR008972">
    <property type="entry name" value="Cupredoxin"/>
</dbReference>
<evidence type="ECO:0000313" key="7">
    <source>
        <dbReference type="Proteomes" id="UP001432014"/>
    </source>
</evidence>
<dbReference type="Gene3D" id="2.60.40.420">
    <property type="entry name" value="Cupredoxins - blue copper proteins"/>
    <property type="match status" value="2"/>
</dbReference>
<dbReference type="InterPro" id="IPR011707">
    <property type="entry name" value="Cu-oxidase-like_N"/>
</dbReference>
<dbReference type="PROSITE" id="PS51318">
    <property type="entry name" value="TAT"/>
    <property type="match status" value="1"/>
</dbReference>
<feature type="compositionally biased region" description="Low complexity" evidence="3">
    <location>
        <begin position="247"/>
        <end position="264"/>
    </location>
</feature>
<feature type="region of interest" description="Disordered" evidence="3">
    <location>
        <begin position="207"/>
        <end position="381"/>
    </location>
</feature>
<dbReference type="PROSITE" id="PS00079">
    <property type="entry name" value="MULTICOPPER_OXIDASE1"/>
    <property type="match status" value="1"/>
</dbReference>
<dbReference type="InterPro" id="IPR002355">
    <property type="entry name" value="Cu_oxidase_Cu_BS"/>
</dbReference>
<gene>
    <name evidence="6" type="ORF">OG469_09445</name>
</gene>
<proteinExistence type="predicted"/>
<feature type="compositionally biased region" description="Gly residues" evidence="3">
    <location>
        <begin position="311"/>
        <end position="328"/>
    </location>
</feature>